<dbReference type="EnsemblPlants" id="AVESA.00010b.r2.3AG0408360.1">
    <property type="protein sequence ID" value="AVESA.00010b.r2.3AG0408360.1.CDS.1"/>
    <property type="gene ID" value="AVESA.00010b.r2.3AG0408360"/>
</dbReference>
<dbReference type="Proteomes" id="UP001732700">
    <property type="component" value="Chromosome 3A"/>
</dbReference>
<proteinExistence type="predicted"/>
<evidence type="ECO:0000313" key="1">
    <source>
        <dbReference type="EnsemblPlants" id="AVESA.00010b.r2.3AG0408360.1.CDS.1"/>
    </source>
</evidence>
<sequence>MTNHLRMSLLLLLLLGAAGVSGHAAGRASSVIRSACTVAAKSTWRTPYKYCVQMLSADPKAASAADARGVAIAAANLTASNVTSTVRVVSDLIESLTHCLNIYKEMDQSIAGAIRDLLAGRIETAWQQLSDASYQPGYCELALMEGNLTPKDPVSDENNASIWLSAMTADIAEAIYGHRP</sequence>
<protein>
    <submittedName>
        <fullName evidence="1">Uncharacterized protein</fullName>
    </submittedName>
</protein>
<reference evidence="1" key="2">
    <citation type="submission" date="2025-09" db="UniProtKB">
        <authorList>
            <consortium name="EnsemblPlants"/>
        </authorList>
    </citation>
    <scope>IDENTIFICATION</scope>
</reference>
<name>A0ACD5VDS3_AVESA</name>
<keyword evidence="2" id="KW-1185">Reference proteome</keyword>
<evidence type="ECO:0000313" key="2">
    <source>
        <dbReference type="Proteomes" id="UP001732700"/>
    </source>
</evidence>
<reference evidence="1" key="1">
    <citation type="submission" date="2021-05" db="EMBL/GenBank/DDBJ databases">
        <authorList>
            <person name="Scholz U."/>
            <person name="Mascher M."/>
            <person name="Fiebig A."/>
        </authorList>
    </citation>
    <scope>NUCLEOTIDE SEQUENCE [LARGE SCALE GENOMIC DNA]</scope>
</reference>
<accession>A0ACD5VDS3</accession>
<organism evidence="1 2">
    <name type="scientific">Avena sativa</name>
    <name type="common">Oat</name>
    <dbReference type="NCBI Taxonomy" id="4498"/>
    <lineage>
        <taxon>Eukaryota</taxon>
        <taxon>Viridiplantae</taxon>
        <taxon>Streptophyta</taxon>
        <taxon>Embryophyta</taxon>
        <taxon>Tracheophyta</taxon>
        <taxon>Spermatophyta</taxon>
        <taxon>Magnoliopsida</taxon>
        <taxon>Liliopsida</taxon>
        <taxon>Poales</taxon>
        <taxon>Poaceae</taxon>
        <taxon>BOP clade</taxon>
        <taxon>Pooideae</taxon>
        <taxon>Poodae</taxon>
        <taxon>Poeae</taxon>
        <taxon>Poeae Chloroplast Group 1 (Aveneae type)</taxon>
        <taxon>Aveninae</taxon>
        <taxon>Avena</taxon>
    </lineage>
</organism>